<evidence type="ECO:0000313" key="12">
    <source>
        <dbReference type="Proteomes" id="UP001295444"/>
    </source>
</evidence>
<sequence>MLVIGIKMQNSTTDDSAQDVTPVSKSSDVNIEGSQSNKDILEVTEMEQSPEQTTPEELPEVAPKIEMEIPLPTEFEKHWKLVMDNPEEFTSWTYLLQYVEQENNILAARKAFDAFLARYPYCYGYWKKYADIEKKRNNILEADEVYRRGIQAITLSVDLWISYLNFLKETLDPADPETGVTLRGTFEHAVMSAGLDFRSDRLWEMYVNWEMEQENLSGVTSIYSRLLGIPTQYYSNHFQKFKDHIQTRLPRKFLTDDKFLELRTELATMNEHCSSVTDLPNGLEEIKDPAKRTTEIENMRHRIIEVHQEIVNLNEHEVTKRWSFEEGIKRPYFHVKPLEKAQLNNWKEYLDYEIENGSHERIVILFERCVIACAHYEEFWIKYAKYMEKHSIEGVRHVYNRACNIHLLKKPQAHILWAAFEEQHENVEEARRILKTLEESVGDLAMIRLRRVNLERRHGNVKEAENLLTQAMKNAKSNSESSFYAIKLARHLLKVQKDAEKARKVLHDAITKDKDNAKLYLNVIEMEFSEDLKQNETNILSAFDKAIKSTMTIATRIKFSQRKVEFLEDFGFDINKLLTAYDDHQKLLKEHDLQKRKAENGLEQPDAKRAHMEEMAAVASTPAVHQTAATPGTYNYANWYQYNYQNYPNTWNYGQYYTPPST</sequence>
<dbReference type="GO" id="GO:0005685">
    <property type="term" value="C:U1 snRNP"/>
    <property type="evidence" value="ECO:0007669"/>
    <property type="project" value="TreeGrafter"/>
</dbReference>
<dbReference type="SMART" id="SM00386">
    <property type="entry name" value="HAT"/>
    <property type="match status" value="7"/>
</dbReference>
<comment type="similarity">
    <text evidence="7">Belongs to the PRP39 family.</text>
</comment>
<comment type="function">
    <text evidence="1">Involved in pre-mRNA splicing.</text>
</comment>
<feature type="compositionally biased region" description="Polar residues" evidence="10">
    <location>
        <begin position="8"/>
        <end position="38"/>
    </location>
</feature>
<dbReference type="PANTHER" id="PTHR17204">
    <property type="entry name" value="PRE-MRNA PROCESSING PROTEIN PRP39-RELATED"/>
    <property type="match status" value="1"/>
</dbReference>
<name>A0AAD1WZH3_PELCU</name>
<proteinExistence type="inferred from homology"/>
<comment type="subcellular location">
    <subcellularLocation>
        <location evidence="2">Nucleus</location>
    </subcellularLocation>
</comment>
<dbReference type="EMBL" id="OW240924">
    <property type="protein sequence ID" value="CAH2328844.1"/>
    <property type="molecule type" value="Genomic_DNA"/>
</dbReference>
<evidence type="ECO:0000256" key="8">
    <source>
        <dbReference type="ARBA" id="ARBA00067962"/>
    </source>
</evidence>
<dbReference type="Proteomes" id="UP001295444">
    <property type="component" value="Chromosome 13"/>
</dbReference>
<dbReference type="GO" id="GO:0000243">
    <property type="term" value="C:commitment complex"/>
    <property type="evidence" value="ECO:0007669"/>
    <property type="project" value="TreeGrafter"/>
</dbReference>
<dbReference type="PANTHER" id="PTHR17204:SF32">
    <property type="entry name" value="PRE-MRNA-PROCESSING FACTOR 39"/>
    <property type="match status" value="1"/>
</dbReference>
<feature type="region of interest" description="Disordered" evidence="10">
    <location>
        <begin position="6"/>
        <end position="40"/>
    </location>
</feature>
<keyword evidence="6" id="KW-0539">Nucleus</keyword>
<evidence type="ECO:0000256" key="7">
    <source>
        <dbReference type="ARBA" id="ARBA00038019"/>
    </source>
</evidence>
<dbReference type="InterPro" id="IPR059164">
    <property type="entry name" value="HAT_PRP39_C"/>
</dbReference>
<evidence type="ECO:0000256" key="5">
    <source>
        <dbReference type="ARBA" id="ARBA00023187"/>
    </source>
</evidence>
<keyword evidence="4" id="KW-0677">Repeat</keyword>
<protein>
    <recommendedName>
        <fullName evidence="8">Pre-mRNA-processing factor 39</fullName>
    </recommendedName>
    <alternativeName>
        <fullName evidence="9">PRP39 homolog</fullName>
    </alternativeName>
</protein>
<evidence type="ECO:0000256" key="10">
    <source>
        <dbReference type="SAM" id="MobiDB-lite"/>
    </source>
</evidence>
<dbReference type="InterPro" id="IPR003107">
    <property type="entry name" value="HAT"/>
</dbReference>
<evidence type="ECO:0000256" key="1">
    <source>
        <dbReference type="ARBA" id="ARBA00003777"/>
    </source>
</evidence>
<evidence type="ECO:0000256" key="9">
    <source>
        <dbReference type="ARBA" id="ARBA00080852"/>
    </source>
</evidence>
<dbReference type="InterPro" id="IPR011990">
    <property type="entry name" value="TPR-like_helical_dom_sf"/>
</dbReference>
<gene>
    <name evidence="11" type="ORF">PECUL_23A049868</name>
</gene>
<reference evidence="11" key="1">
    <citation type="submission" date="2022-03" db="EMBL/GenBank/DDBJ databases">
        <authorList>
            <person name="Alioto T."/>
            <person name="Alioto T."/>
            <person name="Gomez Garrido J."/>
        </authorList>
    </citation>
    <scope>NUCLEOTIDE SEQUENCE</scope>
</reference>
<evidence type="ECO:0000256" key="2">
    <source>
        <dbReference type="ARBA" id="ARBA00004123"/>
    </source>
</evidence>
<keyword evidence="12" id="KW-1185">Reference proteome</keyword>
<evidence type="ECO:0000256" key="3">
    <source>
        <dbReference type="ARBA" id="ARBA00022664"/>
    </source>
</evidence>
<evidence type="ECO:0000256" key="6">
    <source>
        <dbReference type="ARBA" id="ARBA00023242"/>
    </source>
</evidence>
<dbReference type="GO" id="GO:0030627">
    <property type="term" value="F:pre-mRNA 5'-splice site binding"/>
    <property type="evidence" value="ECO:0007669"/>
    <property type="project" value="TreeGrafter"/>
</dbReference>
<organism evidence="11 12">
    <name type="scientific">Pelobates cultripes</name>
    <name type="common">Western spadefoot toad</name>
    <dbReference type="NCBI Taxonomy" id="61616"/>
    <lineage>
        <taxon>Eukaryota</taxon>
        <taxon>Metazoa</taxon>
        <taxon>Chordata</taxon>
        <taxon>Craniata</taxon>
        <taxon>Vertebrata</taxon>
        <taxon>Euteleostomi</taxon>
        <taxon>Amphibia</taxon>
        <taxon>Batrachia</taxon>
        <taxon>Anura</taxon>
        <taxon>Pelobatoidea</taxon>
        <taxon>Pelobatidae</taxon>
        <taxon>Pelobates</taxon>
    </lineage>
</organism>
<dbReference type="FunFam" id="1.25.40.10:FF:000091">
    <property type="entry name" value="Pre-mRNA-processing factor 39"/>
    <property type="match status" value="1"/>
</dbReference>
<dbReference type="SUPFAM" id="SSF48452">
    <property type="entry name" value="TPR-like"/>
    <property type="match status" value="2"/>
</dbReference>
<dbReference type="Pfam" id="PF23240">
    <property type="entry name" value="HAT_PRP39_N"/>
    <property type="match status" value="1"/>
</dbReference>
<evidence type="ECO:0000256" key="4">
    <source>
        <dbReference type="ARBA" id="ARBA00022737"/>
    </source>
</evidence>
<dbReference type="AlphaFoldDB" id="A0AAD1WZH3"/>
<evidence type="ECO:0000313" key="11">
    <source>
        <dbReference type="EMBL" id="CAH2328844.1"/>
    </source>
</evidence>
<accession>A0AAD1WZH3</accession>
<keyword evidence="3" id="KW-0507">mRNA processing</keyword>
<keyword evidence="5" id="KW-0508">mRNA splicing</keyword>
<dbReference type="GO" id="GO:0000395">
    <property type="term" value="P:mRNA 5'-splice site recognition"/>
    <property type="evidence" value="ECO:0007669"/>
    <property type="project" value="TreeGrafter"/>
</dbReference>
<dbReference type="Gene3D" id="1.25.40.10">
    <property type="entry name" value="Tetratricopeptide repeat domain"/>
    <property type="match status" value="2"/>
</dbReference>
<dbReference type="Pfam" id="PF23241">
    <property type="entry name" value="HAT_PRP39_C"/>
    <property type="match status" value="1"/>
</dbReference>
<dbReference type="FunFam" id="1.25.40.10:FF:000063">
    <property type="entry name" value="Pre-mRNA processing factor 39"/>
    <property type="match status" value="1"/>
</dbReference>
<dbReference type="GO" id="GO:0071004">
    <property type="term" value="C:U2-type prespliceosome"/>
    <property type="evidence" value="ECO:0007669"/>
    <property type="project" value="TreeGrafter"/>
</dbReference>